<sequence>MPSIASIRFVLLCSLWYMSSALSSNTGKAIMTRFKYPVTLTFVQFGFVAGYCLLFATPVLRFTTIRPPTDAIIRSTLPMALFQVFGHIFSSMAISRIPVSTVHTIKALSPLFTVGAYALLFGVSYSSKTYLSLLPLTLGVMLACSFDVSASNMLGLLCAFGSALIFVSSNIFFKKIMPTSSSGSTQSHHKLDKLNLLFYSSGLAFLLMIPIWLYYDFGRLWVHWTQGDVAHSGSHTHGVMYYFFMNGTVHWAQNIIAFAILASTSPVTYSIASLVKRIVVIVMAIIWFRQAVHPVQGVGIAMTFFGLWMYNAAKGDVEQGESKVRRVEAAWDMALPTSLSDVASSEASKSLPNVSGFRNRSSSHGEALRPPPLHITTPNKPRIQVISPIVESYPSPPLSFDSPPPTHIHPGLDANGNLFARRPPQHQDERSSTPVTTTVDSAQQQPRQAAMPVVIAAQ</sequence>
<dbReference type="Pfam" id="PF03151">
    <property type="entry name" value="TPT"/>
    <property type="match status" value="1"/>
</dbReference>
<feature type="compositionally biased region" description="Pro residues" evidence="5">
    <location>
        <begin position="394"/>
        <end position="407"/>
    </location>
</feature>
<dbReference type="STRING" id="1314781.A0A165IAJ7"/>
<dbReference type="EMBL" id="KV425995">
    <property type="protein sequence ID" value="KZV93136.1"/>
    <property type="molecule type" value="Genomic_DNA"/>
</dbReference>
<feature type="transmembrane region" description="Helical" evidence="6">
    <location>
        <begin position="194"/>
        <end position="215"/>
    </location>
</feature>
<dbReference type="InterPro" id="IPR004853">
    <property type="entry name" value="Sugar_P_trans_dom"/>
</dbReference>
<dbReference type="InterPro" id="IPR050186">
    <property type="entry name" value="TPT_transporter"/>
</dbReference>
<evidence type="ECO:0000313" key="10">
    <source>
        <dbReference type="Proteomes" id="UP000077266"/>
    </source>
</evidence>
<organism evidence="9 10">
    <name type="scientific">Exidia glandulosa HHB12029</name>
    <dbReference type="NCBI Taxonomy" id="1314781"/>
    <lineage>
        <taxon>Eukaryota</taxon>
        <taxon>Fungi</taxon>
        <taxon>Dikarya</taxon>
        <taxon>Basidiomycota</taxon>
        <taxon>Agaricomycotina</taxon>
        <taxon>Agaricomycetes</taxon>
        <taxon>Auriculariales</taxon>
        <taxon>Exidiaceae</taxon>
        <taxon>Exidia</taxon>
    </lineage>
</organism>
<feature type="compositionally biased region" description="Polar residues" evidence="5">
    <location>
        <begin position="349"/>
        <end position="364"/>
    </location>
</feature>
<comment type="subcellular location">
    <subcellularLocation>
        <location evidence="1">Membrane</location>
        <topology evidence="1">Multi-pass membrane protein</topology>
    </subcellularLocation>
</comment>
<feature type="chain" id="PRO_5007859152" evidence="7">
    <location>
        <begin position="24"/>
        <end position="458"/>
    </location>
</feature>
<reference evidence="9 10" key="1">
    <citation type="journal article" date="2016" name="Mol. Biol. Evol.">
        <title>Comparative Genomics of Early-Diverging Mushroom-Forming Fungi Provides Insights into the Origins of Lignocellulose Decay Capabilities.</title>
        <authorList>
            <person name="Nagy L.G."/>
            <person name="Riley R."/>
            <person name="Tritt A."/>
            <person name="Adam C."/>
            <person name="Daum C."/>
            <person name="Floudas D."/>
            <person name="Sun H."/>
            <person name="Yadav J.S."/>
            <person name="Pangilinan J."/>
            <person name="Larsson K.H."/>
            <person name="Matsuura K."/>
            <person name="Barry K."/>
            <person name="Labutti K."/>
            <person name="Kuo R."/>
            <person name="Ohm R.A."/>
            <person name="Bhattacharya S.S."/>
            <person name="Shirouzu T."/>
            <person name="Yoshinaga Y."/>
            <person name="Martin F.M."/>
            <person name="Grigoriev I.V."/>
            <person name="Hibbett D.S."/>
        </authorList>
    </citation>
    <scope>NUCLEOTIDE SEQUENCE [LARGE SCALE GENOMIC DNA]</scope>
    <source>
        <strain evidence="9 10">HHB12029</strain>
    </source>
</reference>
<dbReference type="OrthoDB" id="1588579at2759"/>
<evidence type="ECO:0000313" key="9">
    <source>
        <dbReference type="EMBL" id="KZV93136.1"/>
    </source>
</evidence>
<feature type="region of interest" description="Disordered" evidence="5">
    <location>
        <begin position="394"/>
        <end position="458"/>
    </location>
</feature>
<evidence type="ECO:0000256" key="7">
    <source>
        <dbReference type="SAM" id="SignalP"/>
    </source>
</evidence>
<dbReference type="InterPro" id="IPR037185">
    <property type="entry name" value="EmrE-like"/>
</dbReference>
<dbReference type="Proteomes" id="UP000077266">
    <property type="component" value="Unassembled WGS sequence"/>
</dbReference>
<accession>A0A165IAJ7</accession>
<evidence type="ECO:0000256" key="1">
    <source>
        <dbReference type="ARBA" id="ARBA00004141"/>
    </source>
</evidence>
<gene>
    <name evidence="9" type="ORF">EXIGLDRAFT_646490</name>
</gene>
<feature type="domain" description="Sugar phosphate transporter" evidence="8">
    <location>
        <begin position="9"/>
        <end position="311"/>
    </location>
</feature>
<evidence type="ECO:0000259" key="8">
    <source>
        <dbReference type="Pfam" id="PF03151"/>
    </source>
</evidence>
<protein>
    <submittedName>
        <fullName evidence="9">TPT-domain-containing protein</fullName>
    </submittedName>
</protein>
<feature type="signal peptide" evidence="7">
    <location>
        <begin position="1"/>
        <end position="23"/>
    </location>
</feature>
<dbReference type="InParanoid" id="A0A165IAJ7"/>
<keyword evidence="7" id="KW-0732">Signal</keyword>
<feature type="transmembrane region" description="Helical" evidence="6">
    <location>
        <begin position="39"/>
        <end position="60"/>
    </location>
</feature>
<feature type="transmembrane region" description="Helical" evidence="6">
    <location>
        <begin position="105"/>
        <end position="123"/>
    </location>
</feature>
<keyword evidence="3 6" id="KW-1133">Transmembrane helix</keyword>
<feature type="transmembrane region" description="Helical" evidence="6">
    <location>
        <begin position="154"/>
        <end position="173"/>
    </location>
</feature>
<keyword evidence="10" id="KW-1185">Reference proteome</keyword>
<keyword evidence="4 6" id="KW-0472">Membrane</keyword>
<proteinExistence type="predicted"/>
<feature type="region of interest" description="Disordered" evidence="5">
    <location>
        <begin position="349"/>
        <end position="380"/>
    </location>
</feature>
<keyword evidence="2 6" id="KW-0812">Transmembrane</keyword>
<name>A0A165IAJ7_EXIGL</name>
<evidence type="ECO:0000256" key="6">
    <source>
        <dbReference type="SAM" id="Phobius"/>
    </source>
</evidence>
<feature type="transmembrane region" description="Helical" evidence="6">
    <location>
        <begin position="239"/>
        <end position="262"/>
    </location>
</feature>
<dbReference type="GO" id="GO:0016020">
    <property type="term" value="C:membrane"/>
    <property type="evidence" value="ECO:0007669"/>
    <property type="project" value="UniProtKB-SubCell"/>
</dbReference>
<dbReference type="FunCoup" id="A0A165IAJ7">
    <property type="interactions" value="417"/>
</dbReference>
<dbReference type="PANTHER" id="PTHR11132">
    <property type="entry name" value="SOLUTE CARRIER FAMILY 35"/>
    <property type="match status" value="1"/>
</dbReference>
<feature type="transmembrane region" description="Helical" evidence="6">
    <location>
        <begin position="80"/>
        <end position="99"/>
    </location>
</feature>
<evidence type="ECO:0000256" key="5">
    <source>
        <dbReference type="SAM" id="MobiDB-lite"/>
    </source>
</evidence>
<feature type="compositionally biased region" description="Polar residues" evidence="5">
    <location>
        <begin position="432"/>
        <end position="447"/>
    </location>
</feature>
<dbReference type="AlphaFoldDB" id="A0A165IAJ7"/>
<evidence type="ECO:0000256" key="4">
    <source>
        <dbReference type="ARBA" id="ARBA00023136"/>
    </source>
</evidence>
<evidence type="ECO:0000256" key="3">
    <source>
        <dbReference type="ARBA" id="ARBA00022989"/>
    </source>
</evidence>
<dbReference type="SUPFAM" id="SSF103481">
    <property type="entry name" value="Multidrug resistance efflux transporter EmrE"/>
    <property type="match status" value="1"/>
</dbReference>
<evidence type="ECO:0000256" key="2">
    <source>
        <dbReference type="ARBA" id="ARBA00022692"/>
    </source>
</evidence>